<evidence type="ECO:0008006" key="4">
    <source>
        <dbReference type="Google" id="ProtNLM"/>
    </source>
</evidence>
<comment type="caution">
    <text evidence="2">The sequence shown here is derived from an EMBL/GenBank/DDBJ whole genome shotgun (WGS) entry which is preliminary data.</text>
</comment>
<keyword evidence="3" id="KW-1185">Reference proteome</keyword>
<evidence type="ECO:0000256" key="1">
    <source>
        <dbReference type="SAM" id="SignalP"/>
    </source>
</evidence>
<dbReference type="RefSeq" id="WP_307476570.1">
    <property type="nucleotide sequence ID" value="NZ_JAUSUB010000014.1"/>
</dbReference>
<name>A0ABU0AJL4_9BACI</name>
<feature type="chain" id="PRO_5046195046" description="Lipoprotein" evidence="1">
    <location>
        <begin position="21"/>
        <end position="173"/>
    </location>
</feature>
<keyword evidence="1" id="KW-0732">Signal</keyword>
<dbReference type="PROSITE" id="PS51257">
    <property type="entry name" value="PROKAR_LIPOPROTEIN"/>
    <property type="match status" value="1"/>
</dbReference>
<reference evidence="2 3" key="1">
    <citation type="submission" date="2023-07" db="EMBL/GenBank/DDBJ databases">
        <title>Genomic Encyclopedia of Type Strains, Phase IV (KMG-IV): sequencing the most valuable type-strain genomes for metagenomic binning, comparative biology and taxonomic classification.</title>
        <authorList>
            <person name="Goeker M."/>
        </authorList>
    </citation>
    <scope>NUCLEOTIDE SEQUENCE [LARGE SCALE GENOMIC DNA]</scope>
    <source>
        <strain evidence="2 3">DSM 23494</strain>
    </source>
</reference>
<evidence type="ECO:0000313" key="3">
    <source>
        <dbReference type="Proteomes" id="UP001238088"/>
    </source>
</evidence>
<gene>
    <name evidence="2" type="ORF">J2S17_003330</name>
</gene>
<accession>A0ABU0AJL4</accession>
<sequence>MGKYLIILFLSIGLAACSIAQSEGDKKNDHNQIEAKVINEADEIHFSNGNGRVQISFVEEATQFLVLAEKLNPKQTYSISLGNNDGGGVIFGPEENVELSKGEIVGDTSFQPNANGELFVSMLNPNRVVQKKSELTILIKSDSGKIDIYQSEPFKIMIRKEDKYLKSPYLFSN</sequence>
<proteinExistence type="predicted"/>
<dbReference type="EMBL" id="JAUSUB010000014">
    <property type="protein sequence ID" value="MDQ0271442.1"/>
    <property type="molecule type" value="Genomic_DNA"/>
</dbReference>
<feature type="signal peptide" evidence="1">
    <location>
        <begin position="1"/>
        <end position="20"/>
    </location>
</feature>
<evidence type="ECO:0000313" key="2">
    <source>
        <dbReference type="EMBL" id="MDQ0271442.1"/>
    </source>
</evidence>
<protein>
    <recommendedName>
        <fullName evidence="4">Lipoprotein</fullName>
    </recommendedName>
</protein>
<dbReference type="Proteomes" id="UP001238088">
    <property type="component" value="Unassembled WGS sequence"/>
</dbReference>
<organism evidence="2 3">
    <name type="scientific">Cytobacillus purgationiresistens</name>
    <dbReference type="NCBI Taxonomy" id="863449"/>
    <lineage>
        <taxon>Bacteria</taxon>
        <taxon>Bacillati</taxon>
        <taxon>Bacillota</taxon>
        <taxon>Bacilli</taxon>
        <taxon>Bacillales</taxon>
        <taxon>Bacillaceae</taxon>
        <taxon>Cytobacillus</taxon>
    </lineage>
</organism>